<proteinExistence type="inferred from homology"/>
<keyword evidence="8 15" id="KW-0472">Membrane</keyword>
<dbReference type="PROSITE" id="PS50068">
    <property type="entry name" value="LDLRA_2"/>
    <property type="match status" value="1"/>
</dbReference>
<protein>
    <submittedName>
        <fullName evidence="18">Relaxin receptor 2-like</fullName>
    </submittedName>
</protein>
<feature type="transmembrane region" description="Helical" evidence="15">
    <location>
        <begin position="868"/>
        <end position="891"/>
    </location>
</feature>
<dbReference type="InterPro" id="IPR017452">
    <property type="entry name" value="GPCR_Rhodpsn_7TM"/>
</dbReference>
<dbReference type="Gene3D" id="1.20.1070.10">
    <property type="entry name" value="Rhodopsin 7-helix transmembrane proteins"/>
    <property type="match status" value="1"/>
</dbReference>
<feature type="transmembrane region" description="Helical" evidence="15">
    <location>
        <begin position="791"/>
        <end position="814"/>
    </location>
</feature>
<dbReference type="SMART" id="SM00365">
    <property type="entry name" value="LRR_SD22"/>
    <property type="match status" value="4"/>
</dbReference>
<dbReference type="GeneID" id="100371357"/>
<evidence type="ECO:0000256" key="6">
    <source>
        <dbReference type="ARBA" id="ARBA00022989"/>
    </source>
</evidence>
<dbReference type="PRINTS" id="PR01739">
    <property type="entry name" value="RELAXINR"/>
</dbReference>
<evidence type="ECO:0000256" key="13">
    <source>
        <dbReference type="PROSITE-ProRule" id="PRU00124"/>
    </source>
</evidence>
<dbReference type="InterPro" id="IPR036055">
    <property type="entry name" value="LDL_receptor-like_sf"/>
</dbReference>
<dbReference type="InterPro" id="IPR003591">
    <property type="entry name" value="Leu-rich_rpt_typical-subtyp"/>
</dbReference>
<dbReference type="PROSITE" id="PS00237">
    <property type="entry name" value="G_PROTEIN_RECEP_F1_1"/>
    <property type="match status" value="1"/>
</dbReference>
<accession>A0ABM0M5K1</accession>
<dbReference type="Proteomes" id="UP000694865">
    <property type="component" value="Unplaced"/>
</dbReference>
<evidence type="ECO:0000256" key="2">
    <source>
        <dbReference type="ARBA" id="ARBA00022475"/>
    </source>
</evidence>
<dbReference type="Pfam" id="PF00001">
    <property type="entry name" value="7tm_1"/>
    <property type="match status" value="1"/>
</dbReference>
<dbReference type="InterPro" id="IPR001611">
    <property type="entry name" value="Leu-rich_rpt"/>
</dbReference>
<keyword evidence="9" id="KW-1015">Disulfide bond</keyword>
<dbReference type="CDD" id="cd15137">
    <property type="entry name" value="7tmA_Relaxin_R"/>
    <property type="match status" value="1"/>
</dbReference>
<sequence>MNLIGDVRKLKYLNTALRAVHGYSQRQRMGRVHQRIVRGTCSGIQVKCTNSTQCIFRDQLCDDHVDCDNGSDEWSSECTDEDDNTNWDILIGQKSDSEEEEDNESETIECDNGSYPEECNCTHFILRENGFMTSENQFYTIIDTRLDCSHRNLTSIPGGIPPNITKLNLRYNSIQEVKAGDLYGLYDLTELLLSRNIINDIAERALDHLANLMVLDLEANKLKTLPESVFSFLNNLVDLDLSKNDLGTLPIYIFKNLNKLQKMDLSGNEIRLIQSELFLGQGSLDVLHLGWNRPLEISEHAFSALRNLTRMRLLDNGLSHLRSGMFRNLNRLKELDLERNQILSIKKYDLQGLTDLSHLKLKNNTIRRIEDGAFDHTPSISELWLSMNDLTEVKRSVFLPLKNLKTLDLSFNKIEEFEDGALSNSVILAILLLAGNRLPFVRTGMFANLTKVSNLPLFDNEIAWFDADSLQDMESLRTLDLQHNPVQRLPMVLFDDLPSLEWVHFDHFWMCGYAPTVRHCTPRGDGISSVENLLDNVVLRVMVWVVAMLAFVGNLFVLVARCILKEDNRIHSFFIMNLSLADLLMGLYLFIIALHDVMYRGEYIKFDLEWRLGWVCQMCGFLSLVSSEASVLTLAIITMDRFICIVYPFKFKNRNMKIAVFAMLLIWISCVIIATLPLIDAITYFGDFFYGGNGVCLPLHIDDPKADGWEYSLVIFVLVNFMAFLFIVFAYMAMFTSIKKSRSNIRSTKENQDLLLVKRFTLIVATDFICWMPIIIIKFAALAGAQISGGVYAWVAVFILPVNSALNPILYTMTTKMFKQKFMKLLGISNKKKNAGDESYSASKTTGTRLSSVASSRNRISLNGNIKIYTYSIPFICSTIFRLKTILFFIIKKSDTPASSTTLRDIKLAAAPKSLRRTLIEQGDGSSEVRSAAAIEIQRAWRGYWARWS</sequence>
<feature type="transmembrane region" description="Helical" evidence="15">
    <location>
        <begin position="713"/>
        <end position="738"/>
    </location>
</feature>
<dbReference type="CDD" id="cd00112">
    <property type="entry name" value="LDLa"/>
    <property type="match status" value="1"/>
</dbReference>
<evidence type="ECO:0000256" key="15">
    <source>
        <dbReference type="SAM" id="Phobius"/>
    </source>
</evidence>
<dbReference type="SUPFAM" id="SSF52047">
    <property type="entry name" value="RNI-like"/>
    <property type="match status" value="1"/>
</dbReference>
<dbReference type="PROSITE" id="PS50096">
    <property type="entry name" value="IQ"/>
    <property type="match status" value="1"/>
</dbReference>
<evidence type="ECO:0000256" key="1">
    <source>
        <dbReference type="ARBA" id="ARBA00004651"/>
    </source>
</evidence>
<evidence type="ECO:0000256" key="7">
    <source>
        <dbReference type="ARBA" id="ARBA00023040"/>
    </source>
</evidence>
<comment type="caution">
    <text evidence="13">Lacks conserved residue(s) required for the propagation of feature annotation.</text>
</comment>
<comment type="subcellular location">
    <subcellularLocation>
        <location evidence="1">Cell membrane</location>
        <topology evidence="1">Multi-pass membrane protein</topology>
    </subcellularLocation>
</comment>
<dbReference type="Gene3D" id="3.80.10.10">
    <property type="entry name" value="Ribonuclease Inhibitor"/>
    <property type="match status" value="2"/>
</dbReference>
<evidence type="ECO:0000256" key="12">
    <source>
        <dbReference type="ARBA" id="ARBA00023224"/>
    </source>
</evidence>
<dbReference type="PANTHER" id="PTHR24372:SF77">
    <property type="entry name" value="G-PROTEIN COUPLED RECEPTORS FAMILY 1 PROFILE DOMAIN-CONTAINING PROTEIN"/>
    <property type="match status" value="1"/>
</dbReference>
<feature type="transmembrane region" description="Helical" evidence="15">
    <location>
        <begin position="612"/>
        <end position="637"/>
    </location>
</feature>
<dbReference type="Pfam" id="PF00560">
    <property type="entry name" value="LRR_1"/>
    <property type="match status" value="1"/>
</dbReference>
<evidence type="ECO:0000256" key="8">
    <source>
        <dbReference type="ARBA" id="ARBA00023136"/>
    </source>
</evidence>
<keyword evidence="10 14" id="KW-0675">Receptor</keyword>
<dbReference type="InterPro" id="IPR008112">
    <property type="entry name" value="Relaxin_rcpt"/>
</dbReference>
<dbReference type="PROSITE" id="PS51450">
    <property type="entry name" value="LRR"/>
    <property type="match status" value="3"/>
</dbReference>
<evidence type="ECO:0000313" key="18">
    <source>
        <dbReference type="RefSeq" id="XP_006815292.1"/>
    </source>
</evidence>
<feature type="transmembrane region" description="Helical" evidence="15">
    <location>
        <begin position="759"/>
        <end position="785"/>
    </location>
</feature>
<feature type="transmembrane region" description="Helical" evidence="15">
    <location>
        <begin position="572"/>
        <end position="592"/>
    </location>
</feature>
<dbReference type="InterPro" id="IPR002172">
    <property type="entry name" value="LDrepeatLR_classA_rpt"/>
</dbReference>
<feature type="transmembrane region" description="Helical" evidence="15">
    <location>
        <begin position="537"/>
        <end position="560"/>
    </location>
</feature>
<name>A0ABM0M5K1_SACKO</name>
<dbReference type="SUPFAM" id="SSF57424">
    <property type="entry name" value="LDL receptor-like module"/>
    <property type="match status" value="1"/>
</dbReference>
<keyword evidence="17" id="KW-1185">Reference proteome</keyword>
<evidence type="ECO:0000256" key="10">
    <source>
        <dbReference type="ARBA" id="ARBA00023170"/>
    </source>
</evidence>
<dbReference type="InterPro" id="IPR032675">
    <property type="entry name" value="LRR_dom_sf"/>
</dbReference>
<dbReference type="SUPFAM" id="SSF81321">
    <property type="entry name" value="Family A G protein-coupled receptor-like"/>
    <property type="match status" value="1"/>
</dbReference>
<dbReference type="Gene3D" id="4.10.400.10">
    <property type="entry name" value="Low-density Lipoprotein Receptor"/>
    <property type="match status" value="1"/>
</dbReference>
<feature type="transmembrane region" description="Helical" evidence="15">
    <location>
        <begin position="658"/>
        <end position="679"/>
    </location>
</feature>
<evidence type="ECO:0000256" key="9">
    <source>
        <dbReference type="ARBA" id="ARBA00023157"/>
    </source>
</evidence>
<keyword evidence="3" id="KW-0433">Leucine-rich repeat</keyword>
<evidence type="ECO:0000313" key="17">
    <source>
        <dbReference type="Proteomes" id="UP000694865"/>
    </source>
</evidence>
<keyword evidence="2" id="KW-1003">Cell membrane</keyword>
<keyword evidence="4 14" id="KW-0812">Transmembrane</keyword>
<feature type="domain" description="G-protein coupled receptors family 1 profile" evidence="16">
    <location>
        <begin position="553"/>
        <end position="811"/>
    </location>
</feature>
<reference evidence="18" key="1">
    <citation type="submission" date="2025-08" db="UniProtKB">
        <authorList>
            <consortium name="RefSeq"/>
        </authorList>
    </citation>
    <scope>IDENTIFICATION</scope>
    <source>
        <tissue evidence="18">Testes</tissue>
    </source>
</reference>
<evidence type="ECO:0000259" key="16">
    <source>
        <dbReference type="PROSITE" id="PS50262"/>
    </source>
</evidence>
<dbReference type="RefSeq" id="XP_006815292.1">
    <property type="nucleotide sequence ID" value="XM_006815229.1"/>
</dbReference>
<evidence type="ECO:0000256" key="14">
    <source>
        <dbReference type="RuleBase" id="RU000688"/>
    </source>
</evidence>
<gene>
    <name evidence="18" type="primary">LOC100371357</name>
</gene>
<evidence type="ECO:0000256" key="11">
    <source>
        <dbReference type="ARBA" id="ARBA00023180"/>
    </source>
</evidence>
<dbReference type="SMART" id="SM00192">
    <property type="entry name" value="LDLa"/>
    <property type="match status" value="1"/>
</dbReference>
<keyword evidence="12 14" id="KW-0807">Transducer</keyword>
<dbReference type="InterPro" id="IPR000276">
    <property type="entry name" value="GPCR_Rhodpsn"/>
</dbReference>
<keyword evidence="11" id="KW-0325">Glycoprotein</keyword>
<dbReference type="InterPro" id="IPR023415">
    <property type="entry name" value="LDLR_class-A_CS"/>
</dbReference>
<organism evidence="17 18">
    <name type="scientific">Saccoglossus kowalevskii</name>
    <name type="common">Acorn worm</name>
    <dbReference type="NCBI Taxonomy" id="10224"/>
    <lineage>
        <taxon>Eukaryota</taxon>
        <taxon>Metazoa</taxon>
        <taxon>Hemichordata</taxon>
        <taxon>Enteropneusta</taxon>
        <taxon>Harrimaniidae</taxon>
        <taxon>Saccoglossus</taxon>
    </lineage>
</organism>
<keyword evidence="6 15" id="KW-1133">Transmembrane helix</keyword>
<dbReference type="PANTHER" id="PTHR24372">
    <property type="entry name" value="GLYCOPROTEIN HORMONE RECEPTOR"/>
    <property type="match status" value="1"/>
</dbReference>
<evidence type="ECO:0000256" key="4">
    <source>
        <dbReference type="ARBA" id="ARBA00022692"/>
    </source>
</evidence>
<dbReference type="PROSITE" id="PS50262">
    <property type="entry name" value="G_PROTEIN_RECEP_F1_2"/>
    <property type="match status" value="1"/>
</dbReference>
<evidence type="ECO:0000256" key="3">
    <source>
        <dbReference type="ARBA" id="ARBA00022614"/>
    </source>
</evidence>
<dbReference type="PROSITE" id="PS01209">
    <property type="entry name" value="LDLRA_1"/>
    <property type="match status" value="1"/>
</dbReference>
<evidence type="ECO:0000256" key="5">
    <source>
        <dbReference type="ARBA" id="ARBA00022737"/>
    </source>
</evidence>
<dbReference type="PRINTS" id="PR00237">
    <property type="entry name" value="GPCRRHODOPSN"/>
</dbReference>
<dbReference type="Pfam" id="PF13855">
    <property type="entry name" value="LRR_8"/>
    <property type="match status" value="4"/>
</dbReference>
<dbReference type="SMART" id="SM00369">
    <property type="entry name" value="LRR_TYP"/>
    <property type="match status" value="10"/>
</dbReference>
<comment type="similarity">
    <text evidence="14">Belongs to the G-protein coupled receptor 1 family.</text>
</comment>
<keyword evidence="7 14" id="KW-0297">G-protein coupled receptor</keyword>
<keyword evidence="5" id="KW-0677">Repeat</keyword>